<dbReference type="SUPFAM" id="SSF51126">
    <property type="entry name" value="Pectin lyase-like"/>
    <property type="match status" value="2"/>
</dbReference>
<dbReference type="Gene3D" id="2.160.20.10">
    <property type="entry name" value="Single-stranded right-handed beta-helix, Pectin lyase-like"/>
    <property type="match status" value="2"/>
</dbReference>
<name>A0A8J6XQS7_9CYAN</name>
<feature type="signal peptide" evidence="1">
    <location>
        <begin position="1"/>
        <end position="25"/>
    </location>
</feature>
<dbReference type="EMBL" id="JACXAE010000084">
    <property type="protein sequence ID" value="MBD2775686.1"/>
    <property type="molecule type" value="Genomic_DNA"/>
</dbReference>
<dbReference type="RefSeq" id="WP_190834437.1">
    <property type="nucleotide sequence ID" value="NZ_CAWPPI010000084.1"/>
</dbReference>
<evidence type="ECO:0000259" key="2">
    <source>
        <dbReference type="SMART" id="SM00912"/>
    </source>
</evidence>
<dbReference type="InterPro" id="IPR012334">
    <property type="entry name" value="Pectin_lyas_fold"/>
</dbReference>
<feature type="domain" description="Filamentous haemagglutinin FhaB/tRNA nuclease CdiA-like TPS" evidence="2">
    <location>
        <begin position="45"/>
        <end position="165"/>
    </location>
</feature>
<keyword evidence="1" id="KW-0732">Signal</keyword>
<evidence type="ECO:0000256" key="1">
    <source>
        <dbReference type="SAM" id="SignalP"/>
    </source>
</evidence>
<reference evidence="3" key="1">
    <citation type="submission" date="2020-09" db="EMBL/GenBank/DDBJ databases">
        <title>Iningainema tapete sp. nov. (Scytonemataceae, Cyanobacteria) from greenhouses in central Florida (USA) produces two types of nodularin with biosynthetic potential for microcystin-LR and anabaenopeptins.</title>
        <authorList>
            <person name="Berthold D.E."/>
            <person name="Lefler F.W."/>
            <person name="Huang I.-S."/>
            <person name="Abdulla H."/>
            <person name="Zimba P.V."/>
            <person name="Laughinghouse H.D. IV."/>
        </authorList>
    </citation>
    <scope>NUCLEOTIDE SEQUENCE</scope>
    <source>
        <strain evidence="3">BLCCT55</strain>
    </source>
</reference>
<proteinExistence type="predicted"/>
<dbReference type="NCBIfam" id="TIGR01901">
    <property type="entry name" value="adhes_NPXG"/>
    <property type="match status" value="1"/>
</dbReference>
<keyword evidence="4" id="KW-1185">Reference proteome</keyword>
<dbReference type="InterPro" id="IPR008638">
    <property type="entry name" value="FhaB/CdiA-like_TPS"/>
</dbReference>
<gene>
    <name evidence="3" type="ORF">ICL16_27425</name>
</gene>
<dbReference type="Pfam" id="PF05860">
    <property type="entry name" value="TPS"/>
    <property type="match status" value="1"/>
</dbReference>
<evidence type="ECO:0000313" key="3">
    <source>
        <dbReference type="EMBL" id="MBD2775686.1"/>
    </source>
</evidence>
<accession>A0A8J6XQS7</accession>
<dbReference type="Proteomes" id="UP000629098">
    <property type="component" value="Unassembled WGS sequence"/>
</dbReference>
<protein>
    <submittedName>
        <fullName evidence="3">Filamentous hemagglutinin N-terminal domain-containing protein</fullName>
    </submittedName>
</protein>
<dbReference type="AlphaFoldDB" id="A0A8J6XQS7"/>
<sequence length="792" mass="80437">MSQSWKFYSGQIRLASSMAIGVAIAYCAVDCVFAQSAITPDNTLGSQSSRVDTNQFDGSTEVLRGGVSQGNNLFHSFQEFNVSEGRAAFFLSPGNIQNIVARVTGSNSSKIMGILGTFQTIDGNILPSNANLFLINPNGIIFGPNAVLSVGGSFVGSTASAIKFADGTEFSATSPQTTPLLTVSVPLGLQFGGTATDIRVQGAVSVQPGKTLALVGGNVNLDNGFLQAQGGQIALGGILGEGTIRLNLDSNNQPLSFPNNVPTADVSLSNRAIVDVSGEGGGNIQVQGRRVTLSNGSLLFADTQGSQNGRGISIGAEQLTIQDGSQISASTSGSGTGGSLTVKASDFVQAIGTDADGNPSALFADTFGTGAAGNLTIDTGQLMIENGANVSASTRGNQGRGGTLQVTAAMVKLSGNSAIGNFPSGLFTQTLGSGDAGSLTIDTRQLIVRDGAQVTAGTNINSQGKGGNLTVFASDLVELSGTGLNGSPNSGLFASTRGTGDAGSLTITTGQLIVRDGARVTVAGVESGNAGNLQIQARDLSLDGGKLIAETKSGQGGNITLQGLDLLLLRNNSQITTSADTSQVGADVAGGNIDINSKLIVAVPGENSDITANAFRGRGGNINITTQGIFGVDRRVQETSQTNDITASSQLGINGRIQINTPDVDPDRGTVALPAQVVDVSGQIASGCAAFNGETGSTFVVTGRGGLSPNPYEPLSSDVLWSDTRLSVATNQQRSSKTTTIKPPSASAPVEINPAIGWVFNGKGEVTLIAHAPNTTPYSLGSTGVKCHTLQN</sequence>
<dbReference type="InterPro" id="IPR011050">
    <property type="entry name" value="Pectin_lyase_fold/virulence"/>
</dbReference>
<dbReference type="SMART" id="SM00912">
    <property type="entry name" value="Haemagg_act"/>
    <property type="match status" value="1"/>
</dbReference>
<feature type="chain" id="PRO_5035251108" evidence="1">
    <location>
        <begin position="26"/>
        <end position="792"/>
    </location>
</feature>
<comment type="caution">
    <text evidence="3">The sequence shown here is derived from an EMBL/GenBank/DDBJ whole genome shotgun (WGS) entry which is preliminary data.</text>
</comment>
<organism evidence="3 4">
    <name type="scientific">Iningainema tapete BLCC-T55</name>
    <dbReference type="NCBI Taxonomy" id="2748662"/>
    <lineage>
        <taxon>Bacteria</taxon>
        <taxon>Bacillati</taxon>
        <taxon>Cyanobacteriota</taxon>
        <taxon>Cyanophyceae</taxon>
        <taxon>Nostocales</taxon>
        <taxon>Scytonemataceae</taxon>
        <taxon>Iningainema tapete</taxon>
    </lineage>
</organism>
<evidence type="ECO:0000313" key="4">
    <source>
        <dbReference type="Proteomes" id="UP000629098"/>
    </source>
</evidence>